<feature type="binding site" description="M1 metal binding site" evidence="13">
    <location>
        <position position="165"/>
    </location>
    <ligand>
        <name>Zn(2+)</name>
        <dbReference type="ChEBI" id="CHEBI:29105"/>
    </ligand>
</feature>
<dbReference type="HAMAP" id="MF_00548">
    <property type="entry name" value="ZupT"/>
    <property type="match status" value="1"/>
</dbReference>
<dbReference type="RefSeq" id="WP_341877917.1">
    <property type="nucleotide sequence ID" value="NZ_CP121687.1"/>
</dbReference>
<evidence type="ECO:0000256" key="1">
    <source>
        <dbReference type="ARBA" id="ARBA00004651"/>
    </source>
</evidence>
<feature type="transmembrane region" description="Helical" evidence="13">
    <location>
        <begin position="200"/>
        <end position="229"/>
    </location>
</feature>
<feature type="transmembrane region" description="Helical" evidence="13">
    <location>
        <begin position="121"/>
        <end position="138"/>
    </location>
</feature>
<feature type="transmembrane region" description="Helical" evidence="13">
    <location>
        <begin position="37"/>
        <end position="55"/>
    </location>
</feature>
<evidence type="ECO:0000256" key="2">
    <source>
        <dbReference type="ARBA" id="ARBA00009703"/>
    </source>
</evidence>
<dbReference type="InterPro" id="IPR003689">
    <property type="entry name" value="ZIP"/>
</dbReference>
<comment type="catalytic activity">
    <reaction evidence="13">
        <text>Zn(2+)(in) = Zn(2+)(out)</text>
        <dbReference type="Rhea" id="RHEA:29351"/>
        <dbReference type="ChEBI" id="CHEBI:29105"/>
    </reaction>
</comment>
<dbReference type="EMBL" id="CP121687">
    <property type="protein sequence ID" value="WZL70956.1"/>
    <property type="molecule type" value="Genomic_DNA"/>
</dbReference>
<sequence length="269" mass="28755">MNLNNILIAFGLTLFAGLSTGIGSLLAFFTKKTNTKFLSVSLGFSAGVMIYVSMIEIFVKAKDSLVAALGNAKGSWVTVIGFFGGMFLIALIDTFIPSSENPHEMYKVEDINESNPPNQKSLLRTGIFTALVIAIHNFPEGLATFTAALKDPSLGIPIAVAIAIHNIPEGIAVSVPIFYATGDRKKAFRYSFLSGLSEPLGALVGYMLLSSLFNDITFGILFAAVAGIMVYISLDELLPAAEEYGEHHLSIYGVVAGMIVMAISLLLFV</sequence>
<feature type="transmembrane region" description="Helical" evidence="13">
    <location>
        <begin position="249"/>
        <end position="268"/>
    </location>
</feature>
<evidence type="ECO:0000256" key="10">
    <source>
        <dbReference type="ARBA" id="ARBA00023004"/>
    </source>
</evidence>
<evidence type="ECO:0000256" key="9">
    <source>
        <dbReference type="ARBA" id="ARBA00022989"/>
    </source>
</evidence>
<evidence type="ECO:0000256" key="12">
    <source>
        <dbReference type="ARBA" id="ARBA00023136"/>
    </source>
</evidence>
<feature type="binding site" description="M1 metal binding site" evidence="13">
    <location>
        <position position="169"/>
    </location>
    <ligand>
        <name>Zn(2+)</name>
        <dbReference type="ChEBI" id="CHEBI:29105"/>
    </ligand>
</feature>
<feature type="binding site" description="M2 metal binding site" evidence="13">
    <location>
        <position position="137"/>
    </location>
    <ligand>
        <name>Fe(2+)</name>
        <dbReference type="ChEBI" id="CHEBI:29033"/>
    </ligand>
</feature>
<comment type="subcellular location">
    <subcellularLocation>
        <location evidence="1 13">Cell membrane</location>
        <topology evidence="1 13">Multi-pass membrane protein</topology>
    </subcellularLocation>
</comment>
<dbReference type="Proteomes" id="UP001486565">
    <property type="component" value="Chromosome"/>
</dbReference>
<evidence type="ECO:0000313" key="15">
    <source>
        <dbReference type="Proteomes" id="UP001486565"/>
    </source>
</evidence>
<feature type="transmembrane region" description="Helical" evidence="13">
    <location>
        <begin position="158"/>
        <end position="179"/>
    </location>
</feature>
<keyword evidence="12 13" id="KW-0472">Membrane</keyword>
<keyword evidence="7 13" id="KW-0862">Zinc</keyword>
<dbReference type="PANTHER" id="PTHR11040">
    <property type="entry name" value="ZINC/IRON TRANSPORTER"/>
    <property type="match status" value="1"/>
</dbReference>
<protein>
    <recommendedName>
        <fullName evidence="13">Zinc transporter ZupT</fullName>
    </recommendedName>
</protein>
<dbReference type="Pfam" id="PF02535">
    <property type="entry name" value="Zip"/>
    <property type="match status" value="1"/>
</dbReference>
<evidence type="ECO:0000256" key="6">
    <source>
        <dbReference type="ARBA" id="ARBA00022723"/>
    </source>
</evidence>
<keyword evidence="11 13" id="KW-0406">Ion transport</keyword>
<feature type="transmembrane region" description="Helical" evidence="13">
    <location>
        <begin position="75"/>
        <end position="96"/>
    </location>
</feature>
<keyword evidence="9 13" id="KW-1133">Transmembrane helix</keyword>
<organism evidence="14 15">
    <name type="scientific">Defluviitalea saccharophila</name>
    <dbReference type="NCBI Taxonomy" id="879970"/>
    <lineage>
        <taxon>Bacteria</taxon>
        <taxon>Bacillati</taxon>
        <taxon>Bacillota</taxon>
        <taxon>Clostridia</taxon>
        <taxon>Lachnospirales</taxon>
        <taxon>Defluviitaleaceae</taxon>
        <taxon>Defluviitalea</taxon>
    </lineage>
</organism>
<dbReference type="NCBIfam" id="NF003243">
    <property type="entry name" value="PRK04201.1"/>
    <property type="match status" value="1"/>
</dbReference>
<feature type="binding site" description="M2 metal binding site" evidence="13">
    <location>
        <position position="140"/>
    </location>
    <ligand>
        <name>Fe(2+)</name>
        <dbReference type="ChEBI" id="CHEBI:29033"/>
    </ligand>
</feature>
<feature type="transmembrane region" description="Helical" evidence="13">
    <location>
        <begin position="6"/>
        <end position="30"/>
    </location>
</feature>
<gene>
    <name evidence="13 14" type="primary">zupT</name>
    <name evidence="14" type="ORF">QBE51_05390</name>
</gene>
<proteinExistence type="inferred from homology"/>
<keyword evidence="4 13" id="KW-1003">Cell membrane</keyword>
<keyword evidence="15" id="KW-1185">Reference proteome</keyword>
<evidence type="ECO:0000256" key="8">
    <source>
        <dbReference type="ARBA" id="ARBA00022906"/>
    </source>
</evidence>
<accession>A0ABZ2Y6I2</accession>
<keyword evidence="10" id="KW-0408">Iron</keyword>
<comment type="function">
    <text evidence="13">Mediates zinc uptake. May also transport other divalent cations.</text>
</comment>
<keyword evidence="6" id="KW-0479">Metal-binding</keyword>
<dbReference type="PANTHER" id="PTHR11040:SF205">
    <property type="entry name" value="ZINC TRANSPORTER ZUPT"/>
    <property type="match status" value="1"/>
</dbReference>
<evidence type="ECO:0000313" key="14">
    <source>
        <dbReference type="EMBL" id="WZL70956.1"/>
    </source>
</evidence>
<feature type="binding site" description="M2 metal binding site" evidence="13">
    <location>
        <position position="198"/>
    </location>
    <ligand>
        <name>Fe(2+)</name>
        <dbReference type="ChEBI" id="CHEBI:29033"/>
    </ligand>
</feature>
<feature type="binding site" description="M1 metal binding site" evidence="13">
    <location>
        <position position="140"/>
    </location>
    <ligand>
        <name>Zn(2+)</name>
        <dbReference type="ChEBI" id="CHEBI:29105"/>
    </ligand>
</feature>
<evidence type="ECO:0000256" key="3">
    <source>
        <dbReference type="ARBA" id="ARBA00022448"/>
    </source>
</evidence>
<evidence type="ECO:0000256" key="11">
    <source>
        <dbReference type="ARBA" id="ARBA00023065"/>
    </source>
</evidence>
<feature type="binding site" description="M2 metal binding site" evidence="13">
    <location>
        <position position="169"/>
    </location>
    <ligand>
        <name>Fe(2+)</name>
        <dbReference type="ChEBI" id="CHEBI:29033"/>
    </ligand>
</feature>
<feature type="binding site" description="M2 metal binding site" evidence="13">
    <location>
        <position position="166"/>
    </location>
    <ligand>
        <name>Fe(2+)</name>
        <dbReference type="ChEBI" id="CHEBI:29033"/>
    </ligand>
</feature>
<keyword evidence="5 13" id="KW-0812">Transmembrane</keyword>
<reference evidence="14 15" key="1">
    <citation type="submission" date="2023-03" db="EMBL/GenBank/DDBJ databases">
        <title>Novel Species.</title>
        <authorList>
            <person name="Ma S."/>
        </authorList>
    </citation>
    <scope>NUCLEOTIDE SEQUENCE [LARGE SCALE GENOMIC DNA]</scope>
    <source>
        <strain evidence="14 15">LIND6LT2</strain>
    </source>
</reference>
<dbReference type="InterPro" id="IPR023498">
    <property type="entry name" value="Zn_transptr_ZupT"/>
</dbReference>
<evidence type="ECO:0000256" key="13">
    <source>
        <dbReference type="HAMAP-Rule" id="MF_00548"/>
    </source>
</evidence>
<keyword evidence="3 13" id="KW-0813">Transport</keyword>
<comment type="similarity">
    <text evidence="2 13">Belongs to the ZIP transporter (TC 2.A.5) family. ZupT subfamily.</text>
</comment>
<name>A0ABZ2Y6I2_9FIRM</name>
<evidence type="ECO:0000256" key="4">
    <source>
        <dbReference type="ARBA" id="ARBA00022475"/>
    </source>
</evidence>
<keyword evidence="8 13" id="KW-0864">Zinc transport</keyword>
<evidence type="ECO:0000256" key="7">
    <source>
        <dbReference type="ARBA" id="ARBA00022833"/>
    </source>
</evidence>
<evidence type="ECO:0000256" key="5">
    <source>
        <dbReference type="ARBA" id="ARBA00022692"/>
    </source>
</evidence>